<dbReference type="Proteomes" id="UP000182665">
    <property type="component" value="Unassembled WGS sequence"/>
</dbReference>
<reference evidence="2 3" key="1">
    <citation type="submission" date="2016-11" db="EMBL/GenBank/DDBJ databases">
        <authorList>
            <person name="Varghese N."/>
            <person name="Submissions S."/>
        </authorList>
    </citation>
    <scope>NUCLEOTIDE SEQUENCE [LARGE SCALE GENOMIC DNA]</scope>
    <source>
        <strain evidence="2 3">NFIX07</strain>
    </source>
</reference>
<sequence>MEEVKSVTILEKLNRLSELENDVIATLDMICFYVSNFQTKTLKKVNDEENDESKKYEMNQIVYNNLKTIMDCVSNLEFAIDGYQTTESRKLYDYILSNKINLIREKEDIEHDLMLARKQDDSSDNPRKTSLTLEPKDNGKD</sequence>
<evidence type="ECO:0008006" key="4">
    <source>
        <dbReference type="Google" id="ProtNLM"/>
    </source>
</evidence>
<gene>
    <name evidence="2" type="ORF">SAMN03097721_02651</name>
</gene>
<feature type="compositionally biased region" description="Basic and acidic residues" evidence="1">
    <location>
        <begin position="116"/>
        <end position="127"/>
    </location>
</feature>
<accession>A0ABY1H5Q7</accession>
<feature type="region of interest" description="Disordered" evidence="1">
    <location>
        <begin position="116"/>
        <end position="141"/>
    </location>
</feature>
<organism evidence="2 3">
    <name type="scientific">Staphylococcus pasteuri</name>
    <dbReference type="NCBI Taxonomy" id="45972"/>
    <lineage>
        <taxon>Bacteria</taxon>
        <taxon>Bacillati</taxon>
        <taxon>Bacillota</taxon>
        <taxon>Bacilli</taxon>
        <taxon>Bacillales</taxon>
        <taxon>Staphylococcaceae</taxon>
        <taxon>Staphylococcus</taxon>
    </lineage>
</organism>
<protein>
    <recommendedName>
        <fullName evidence="4">Phage protein</fullName>
    </recommendedName>
</protein>
<evidence type="ECO:0000313" key="2">
    <source>
        <dbReference type="EMBL" id="SFZ79289.1"/>
    </source>
</evidence>
<name>A0ABY1H5Q7_9STAP</name>
<evidence type="ECO:0000313" key="3">
    <source>
        <dbReference type="Proteomes" id="UP000182665"/>
    </source>
</evidence>
<dbReference type="EMBL" id="FPKT01000020">
    <property type="protein sequence ID" value="SFZ79289.1"/>
    <property type="molecule type" value="Genomic_DNA"/>
</dbReference>
<comment type="caution">
    <text evidence="2">The sequence shown here is derived from an EMBL/GenBank/DDBJ whole genome shotgun (WGS) entry which is preliminary data.</text>
</comment>
<keyword evidence="3" id="KW-1185">Reference proteome</keyword>
<proteinExistence type="predicted"/>
<evidence type="ECO:0000256" key="1">
    <source>
        <dbReference type="SAM" id="MobiDB-lite"/>
    </source>
</evidence>